<name>A0ABP7UU66_9FLAO</name>
<protein>
    <submittedName>
        <fullName evidence="1">Uncharacterized protein</fullName>
    </submittedName>
</protein>
<organism evidence="1 2">
    <name type="scientific">Flavobacterium chungnamense</name>
    <dbReference type="NCBI Taxonomy" id="706182"/>
    <lineage>
        <taxon>Bacteria</taxon>
        <taxon>Pseudomonadati</taxon>
        <taxon>Bacteroidota</taxon>
        <taxon>Flavobacteriia</taxon>
        <taxon>Flavobacteriales</taxon>
        <taxon>Flavobacteriaceae</taxon>
        <taxon>Flavobacterium</taxon>
    </lineage>
</organism>
<accession>A0ABP7UU66</accession>
<comment type="caution">
    <text evidence="1">The sequence shown here is derived from an EMBL/GenBank/DDBJ whole genome shotgun (WGS) entry which is preliminary data.</text>
</comment>
<reference evidence="2" key="1">
    <citation type="journal article" date="2019" name="Int. J. Syst. Evol. Microbiol.">
        <title>The Global Catalogue of Microorganisms (GCM) 10K type strain sequencing project: providing services to taxonomists for standard genome sequencing and annotation.</title>
        <authorList>
            <consortium name="The Broad Institute Genomics Platform"/>
            <consortium name="The Broad Institute Genome Sequencing Center for Infectious Disease"/>
            <person name="Wu L."/>
            <person name="Ma J."/>
        </authorList>
    </citation>
    <scope>NUCLEOTIDE SEQUENCE [LARGE SCALE GENOMIC DNA]</scope>
    <source>
        <strain evidence="2">JCM 17068</strain>
    </source>
</reference>
<keyword evidence="2" id="KW-1185">Reference proteome</keyword>
<sequence>MTKSRYTLNTFTLSELKSQIAVKLTFPVIGKQDCFKLSEILLKEGYGSVSVTTLYRLFINYNGIIPYQNTLDMLVNYIGYSCWSDFVEKIEVKNYNYSINQQNDVTNTLIYHCIASGATKPLNAFFESIEDMEYKFKVKVALDVYDSLLEVKKPELFFSKFHNNKFVKQYVLEDAFDPIFRIKNYDYAYKLYCKDSTINNSLESIQDYVFSQSVLFRHYFLIGNREEAFSIGTKIYTQTTITDTDLESIFIFPNIRFRAYKIWYYQLIGKPKNTIEEYVIELMEYCKNNYNALDSLGRKIVFHCIAEVFCLSNINTKYHLLLKNLFKEEFLAIPNYLFEKPLKKSLPYFEANGLLHYRPVK</sequence>
<gene>
    <name evidence="1" type="ORF">GCM10022388_19150</name>
</gene>
<proteinExistence type="predicted"/>
<evidence type="ECO:0000313" key="2">
    <source>
        <dbReference type="Proteomes" id="UP001500426"/>
    </source>
</evidence>
<evidence type="ECO:0000313" key="1">
    <source>
        <dbReference type="EMBL" id="GAA4053000.1"/>
    </source>
</evidence>
<dbReference type="EMBL" id="BAABCS010000018">
    <property type="protein sequence ID" value="GAA4053000.1"/>
    <property type="molecule type" value="Genomic_DNA"/>
</dbReference>
<dbReference type="RefSeq" id="WP_344816622.1">
    <property type="nucleotide sequence ID" value="NZ_BAABCS010000018.1"/>
</dbReference>
<dbReference type="Proteomes" id="UP001500426">
    <property type="component" value="Unassembled WGS sequence"/>
</dbReference>